<accession>A0A433JRW9</accession>
<feature type="transmembrane region" description="Helical" evidence="1">
    <location>
        <begin position="279"/>
        <end position="304"/>
    </location>
</feature>
<dbReference type="OrthoDB" id="3716589at2"/>
<proteinExistence type="predicted"/>
<dbReference type="EMBL" id="RZGZ01000002">
    <property type="protein sequence ID" value="RUR01108.1"/>
    <property type="molecule type" value="Genomic_DNA"/>
</dbReference>
<keyword evidence="1" id="KW-0812">Transmembrane</keyword>
<feature type="transmembrane region" description="Helical" evidence="1">
    <location>
        <begin position="241"/>
        <end position="259"/>
    </location>
</feature>
<dbReference type="AlphaFoldDB" id="A0A433JRW9"/>
<evidence type="ECO:0000313" key="2">
    <source>
        <dbReference type="EMBL" id="RUR01108.1"/>
    </source>
</evidence>
<feature type="transmembrane region" description="Helical" evidence="1">
    <location>
        <begin position="21"/>
        <end position="38"/>
    </location>
</feature>
<protein>
    <recommendedName>
        <fullName evidence="4">ABC transporter permease</fullName>
    </recommendedName>
</protein>
<dbReference type="RefSeq" id="WP_127048254.1">
    <property type="nucleotide sequence ID" value="NZ_RZGZ01000002.1"/>
</dbReference>
<comment type="caution">
    <text evidence="2">The sequence shown here is derived from an EMBL/GenBank/DDBJ whole genome shotgun (WGS) entry which is preliminary data.</text>
</comment>
<organism evidence="2 3">
    <name type="scientific">Labedella endophytica</name>
    <dbReference type="NCBI Taxonomy" id="1523160"/>
    <lineage>
        <taxon>Bacteria</taxon>
        <taxon>Bacillati</taxon>
        <taxon>Actinomycetota</taxon>
        <taxon>Actinomycetes</taxon>
        <taxon>Micrococcales</taxon>
        <taxon>Microbacteriaceae</taxon>
        <taxon>Labedella</taxon>
    </lineage>
</organism>
<evidence type="ECO:0000313" key="3">
    <source>
        <dbReference type="Proteomes" id="UP000274909"/>
    </source>
</evidence>
<reference evidence="2 3" key="1">
    <citation type="submission" date="2018-12" db="EMBL/GenBank/DDBJ databases">
        <authorList>
            <person name="Li F."/>
        </authorList>
    </citation>
    <scope>NUCLEOTIDE SEQUENCE [LARGE SCALE GENOMIC DNA]</scope>
    <source>
        <strain evidence="2 3">EGI 6500705</strain>
    </source>
</reference>
<gene>
    <name evidence="2" type="ORF">ELQ94_06160</name>
</gene>
<dbReference type="Proteomes" id="UP000274909">
    <property type="component" value="Unassembled WGS sequence"/>
</dbReference>
<feature type="transmembrane region" description="Helical" evidence="1">
    <location>
        <begin position="324"/>
        <end position="343"/>
    </location>
</feature>
<evidence type="ECO:0008006" key="4">
    <source>
        <dbReference type="Google" id="ProtNLM"/>
    </source>
</evidence>
<keyword evidence="3" id="KW-1185">Reference proteome</keyword>
<evidence type="ECO:0000256" key="1">
    <source>
        <dbReference type="SAM" id="Phobius"/>
    </source>
</evidence>
<name>A0A433JRW9_9MICO</name>
<keyword evidence="1" id="KW-0472">Membrane</keyword>
<sequence>MRRGAILREAWRDIVSGTTRVGAFALVFGVLVTGLAAADQLTVRRIVDEAARYQSSGASVITIAAEGRVRGDACEALDALPGVRAAGALRQEPDGLRLATLPQSPVTLYTVTPHLSDVLRSSSDGNGIVLSADAVSASGRRVGDSIVTAAGTSRVAGVYPYPADGRRIGFGYAALDVSSSATLFDECWVDAWPPDEHLEALLLTAVQPSAAGDADVQLSRLNTTLGTTFDGVASFEERLTAHGWLVAIVAGLAIGFVSIRIRRVALASALHTRVPRTSLAAIVALETGAWVGPVVVVALAATAVLAATGDPSDRGTTLLLSARVVVPGAAAAFSGSTIALAVTRERHLFRYVKDR</sequence>
<keyword evidence="1" id="KW-1133">Transmembrane helix</keyword>